<dbReference type="RefSeq" id="XP_068363963.1">
    <property type="nucleotide sequence ID" value="XM_068501016.1"/>
</dbReference>
<protein>
    <recommendedName>
        <fullName evidence="5">DUF3447 domain-containing protein</fullName>
    </recommendedName>
</protein>
<evidence type="ECO:0000256" key="1">
    <source>
        <dbReference type="ARBA" id="ARBA00022737"/>
    </source>
</evidence>
<reference evidence="3" key="1">
    <citation type="submission" date="2016-10" db="EMBL/GenBank/DDBJ databases">
        <authorList>
            <person name="Benchimol M."/>
            <person name="Almeida L.G."/>
            <person name="Vasconcelos A.T."/>
            <person name="Perreira-Neves A."/>
            <person name="Rosa I.A."/>
            <person name="Tasca T."/>
            <person name="Bogo M.R."/>
            <person name="de Souza W."/>
        </authorList>
    </citation>
    <scope>NUCLEOTIDE SEQUENCE [LARGE SCALE GENOMIC DNA]</scope>
    <source>
        <strain evidence="3">K</strain>
    </source>
</reference>
<proteinExistence type="predicted"/>
<dbReference type="Pfam" id="PF12796">
    <property type="entry name" value="Ank_2"/>
    <property type="match status" value="1"/>
</dbReference>
<gene>
    <name evidence="3" type="ORF">TRFO_19810</name>
</gene>
<dbReference type="Gene3D" id="1.25.40.20">
    <property type="entry name" value="Ankyrin repeat-containing domain"/>
    <property type="match status" value="3"/>
</dbReference>
<evidence type="ECO:0000256" key="2">
    <source>
        <dbReference type="ARBA" id="ARBA00023043"/>
    </source>
</evidence>
<dbReference type="SMART" id="SM00248">
    <property type="entry name" value="ANK"/>
    <property type="match status" value="9"/>
</dbReference>
<dbReference type="AlphaFoldDB" id="A0A1J4KHZ0"/>
<evidence type="ECO:0000313" key="4">
    <source>
        <dbReference type="Proteomes" id="UP000179807"/>
    </source>
</evidence>
<evidence type="ECO:0008006" key="5">
    <source>
        <dbReference type="Google" id="ProtNLM"/>
    </source>
</evidence>
<keyword evidence="2" id="KW-0040">ANK repeat</keyword>
<dbReference type="InterPro" id="IPR036770">
    <property type="entry name" value="Ankyrin_rpt-contain_sf"/>
</dbReference>
<dbReference type="PANTHER" id="PTHR24198">
    <property type="entry name" value="ANKYRIN REPEAT AND PROTEIN KINASE DOMAIN-CONTAINING PROTEIN"/>
    <property type="match status" value="1"/>
</dbReference>
<organism evidence="3 4">
    <name type="scientific">Tritrichomonas foetus</name>
    <dbReference type="NCBI Taxonomy" id="1144522"/>
    <lineage>
        <taxon>Eukaryota</taxon>
        <taxon>Metamonada</taxon>
        <taxon>Parabasalia</taxon>
        <taxon>Tritrichomonadida</taxon>
        <taxon>Tritrichomonadidae</taxon>
        <taxon>Tritrichomonas</taxon>
    </lineage>
</organism>
<keyword evidence="4" id="KW-1185">Reference proteome</keyword>
<dbReference type="SUPFAM" id="SSF48403">
    <property type="entry name" value="Ankyrin repeat"/>
    <property type="match status" value="2"/>
</dbReference>
<dbReference type="InterPro" id="IPR002110">
    <property type="entry name" value="Ankyrin_rpt"/>
</dbReference>
<name>A0A1J4KHZ0_9EUKA</name>
<keyword evidence="1" id="KW-0677">Repeat</keyword>
<evidence type="ECO:0000313" key="3">
    <source>
        <dbReference type="EMBL" id="OHT10827.1"/>
    </source>
</evidence>
<dbReference type="VEuPathDB" id="TrichDB:TRFO_19810"/>
<dbReference type="Proteomes" id="UP000179807">
    <property type="component" value="Unassembled WGS sequence"/>
</dbReference>
<dbReference type="EMBL" id="MLAK01000601">
    <property type="protein sequence ID" value="OHT10827.1"/>
    <property type="molecule type" value="Genomic_DNA"/>
</dbReference>
<comment type="caution">
    <text evidence="3">The sequence shown here is derived from an EMBL/GenBank/DDBJ whole genome shotgun (WGS) entry which is preliminary data.</text>
</comment>
<accession>A0A1J4KHZ0</accession>
<sequence>MDFHHEMEIQEILVGINRYNIEAIFSYLSFDFFSGNENTKNLVIQNILLVIEICPKQIDYIVKLCLLLFGQEKLFSIQLYNLLIHNFSQQAQYFISLGYKQGLFSQQLIFSTIRYFIEMKNERCAFLLSRWFVQDIIENSPEIYEKFIRFTSLKSNESDFLRKFKKVEPEKSPFGTSLIPNPFNNVLYSNNSYSNNLFSNNLYGQKNSFIKEDNELFYKELLEIIKKDDFEKITEKIPQLVSNSSIKMEPLSESNILLDSQLTVLDLCAFYNSINCFETLYEYLPIDSTKPFNLLHYAIAGRSIPIILSLIEKNFPTRGAVQCAIYFHLNEMIDLFVYKEDHVWGTKLFQSCHTNNIYSFIQIIDEIDNNIANDLNMSENINQEESDNHFIDSMLNESLLISIKRGFFEITQILLTKFKYFIDIKNIRDKDNNTIFMIASMNRDWKLLKFLFEIYPDLDVNFKNNNGHTSLSIAAYYGNYSIVNHLIQLTNSENILKSLASALNSPFKKSNNHNKTISSIMNAINISYNHQLDHQLDNKVNQYSKNQASNIHSIVLFQDTILCAAISCDNLYVFSSIKIPENLFGKTFDDIIKHDSIKIFKFFYENELCNKTESYDYLSKSVQFHAYNILKFILSNNIHKKLLKIIVAINEKINTEEEVLKFYTFSSIEHPKILQLLFEHFEIDPNNHFQSGHTLFTYAAKKSAIETFKFLVTLPNVDINIEDSDNYDPINEAYLAKCYPIFSMCIKHPSINFSKSTFVAETAMDILIQINDLEGIKIIVKNFPNINIASGTKSPLSLAMSKNSKEIYDYFMSLKSTGMNNQLLENAIRSNDADLVGKFLNEFENIDFYFDSGSTPLISAIKTGNMKILNKIFELFPNVDVNLCTKLSKEFPLVAALNSGYECVFNLILSQPKININVQTGLNQFLLSIAIPKKIPSIIDSILARNDLIMDHINKALFDSISYDDLSSFKKLIEYPGVDLETKNYCQQTPYEAACAFQNETKKEMCRLLKEKGVNTDVKSNSFGPVKINTSPLVSGEKINANYNKNLGEHNRSKLNKQNELQFELSKINQQNSDFLSPSLYKSSAFGHNDNESLTNNFGSMTNSNLSYQLSYPTHSNHIHNINNIKADDKKNLT</sequence>
<dbReference type="PANTHER" id="PTHR24198:SF165">
    <property type="entry name" value="ANKYRIN REPEAT-CONTAINING PROTEIN-RELATED"/>
    <property type="match status" value="1"/>
</dbReference>
<dbReference type="GeneID" id="94835720"/>